<reference evidence="4" key="1">
    <citation type="journal article" date="2011" name="Nat. Commun.">
        <title>Effector diversification within compartments of the Leptosphaeria maculans genome affected by Repeat-Induced Point mutations.</title>
        <authorList>
            <person name="Rouxel T."/>
            <person name="Grandaubert J."/>
            <person name="Hane J.K."/>
            <person name="Hoede C."/>
            <person name="van de Wouw A.P."/>
            <person name="Couloux A."/>
            <person name="Dominguez V."/>
            <person name="Anthouard V."/>
            <person name="Bally P."/>
            <person name="Bourras S."/>
            <person name="Cozijnsen A.J."/>
            <person name="Ciuffetti L.M."/>
            <person name="Degrave A."/>
            <person name="Dilmaghani A."/>
            <person name="Duret L."/>
            <person name="Fudal I."/>
            <person name="Goodwin S.B."/>
            <person name="Gout L."/>
            <person name="Glaser N."/>
            <person name="Linglin J."/>
            <person name="Kema G.H.J."/>
            <person name="Lapalu N."/>
            <person name="Lawrence C.B."/>
            <person name="May K."/>
            <person name="Meyer M."/>
            <person name="Ollivier B."/>
            <person name="Poulain J."/>
            <person name="Schoch C.L."/>
            <person name="Simon A."/>
            <person name="Spatafora J.W."/>
            <person name="Stachowiak A."/>
            <person name="Turgeon B.G."/>
            <person name="Tyler B.M."/>
            <person name="Vincent D."/>
            <person name="Weissenbach J."/>
            <person name="Amselem J."/>
            <person name="Quesneville H."/>
            <person name="Oliver R.P."/>
            <person name="Wincker P."/>
            <person name="Balesdent M.-H."/>
            <person name="Howlett B.J."/>
        </authorList>
    </citation>
    <scope>NUCLEOTIDE SEQUENCE [LARGE SCALE GENOMIC DNA]</scope>
    <source>
        <strain evidence="4">JN3 / isolate v23.1.3 / race Av1-4-5-6-7-8</strain>
    </source>
</reference>
<evidence type="ECO:0000313" key="4">
    <source>
        <dbReference type="Proteomes" id="UP000002668"/>
    </source>
</evidence>
<sequence>MSHATSRLRDPQQETITTTFFISNLHCPSCVEAIKISLSALVPTPQNIVVSIVSHSVVVTHSAFLALNTISESLEIFGFEVHSIFQNNKAVQHPVEVKNQETQGKEWHSSLERAVSSWIHPKGLENTSDKRRKKELHL</sequence>
<dbReference type="PROSITE" id="PS01047">
    <property type="entry name" value="HMA_1"/>
    <property type="match status" value="1"/>
</dbReference>
<dbReference type="EMBL" id="FP929127">
    <property type="protein sequence ID" value="CBX95552.1"/>
    <property type="molecule type" value="Genomic_DNA"/>
</dbReference>
<dbReference type="SUPFAM" id="SSF55008">
    <property type="entry name" value="HMA, heavy metal-associated domain"/>
    <property type="match status" value="1"/>
</dbReference>
<accession>E4ZVC6</accession>
<dbReference type="GO" id="GO:0046872">
    <property type="term" value="F:metal ion binding"/>
    <property type="evidence" value="ECO:0007669"/>
    <property type="project" value="UniProtKB-KW"/>
</dbReference>
<dbReference type="InterPro" id="IPR017969">
    <property type="entry name" value="Heavy-metal-associated_CS"/>
</dbReference>
<dbReference type="VEuPathDB" id="FungiDB:LEMA_P027040.1"/>
<protein>
    <recommendedName>
        <fullName evidence="2">HMA domain-containing protein</fullName>
    </recommendedName>
</protein>
<evidence type="ECO:0000256" key="1">
    <source>
        <dbReference type="ARBA" id="ARBA00022723"/>
    </source>
</evidence>
<dbReference type="InterPro" id="IPR036163">
    <property type="entry name" value="HMA_dom_sf"/>
</dbReference>
<name>E4ZVC6_LEPMJ</name>
<evidence type="ECO:0000313" key="3">
    <source>
        <dbReference type="EMBL" id="CBX95552.1"/>
    </source>
</evidence>
<dbReference type="InterPro" id="IPR006121">
    <property type="entry name" value="HMA_dom"/>
</dbReference>
<dbReference type="AlphaFoldDB" id="E4ZVC6"/>
<dbReference type="HOGENOM" id="CLU_1855620_0_0_1"/>
<gene>
    <name evidence="3" type="ORF">LEMA_P027040.1</name>
</gene>
<keyword evidence="1" id="KW-0479">Metal-binding</keyword>
<proteinExistence type="predicted"/>
<dbReference type="Gene3D" id="3.30.70.100">
    <property type="match status" value="1"/>
</dbReference>
<dbReference type="OrthoDB" id="3784695at2759"/>
<dbReference type="Proteomes" id="UP000002668">
    <property type="component" value="Genome"/>
</dbReference>
<dbReference type="Pfam" id="PF00403">
    <property type="entry name" value="HMA"/>
    <property type="match status" value="1"/>
</dbReference>
<keyword evidence="4" id="KW-1185">Reference proteome</keyword>
<feature type="domain" description="HMA" evidence="2">
    <location>
        <begin position="19"/>
        <end position="79"/>
    </location>
</feature>
<organism evidence="4">
    <name type="scientific">Leptosphaeria maculans (strain JN3 / isolate v23.1.3 / race Av1-4-5-6-7-8)</name>
    <name type="common">Blackleg fungus</name>
    <name type="synonym">Phoma lingam</name>
    <dbReference type="NCBI Taxonomy" id="985895"/>
    <lineage>
        <taxon>Eukaryota</taxon>
        <taxon>Fungi</taxon>
        <taxon>Dikarya</taxon>
        <taxon>Ascomycota</taxon>
        <taxon>Pezizomycotina</taxon>
        <taxon>Dothideomycetes</taxon>
        <taxon>Pleosporomycetidae</taxon>
        <taxon>Pleosporales</taxon>
        <taxon>Pleosporineae</taxon>
        <taxon>Leptosphaeriaceae</taxon>
        <taxon>Plenodomus</taxon>
        <taxon>Plenodomus lingam/Leptosphaeria maculans species complex</taxon>
    </lineage>
</organism>
<dbReference type="InParanoid" id="E4ZVC6"/>
<evidence type="ECO:0000259" key="2">
    <source>
        <dbReference type="Pfam" id="PF00403"/>
    </source>
</evidence>